<dbReference type="GO" id="GO:0005524">
    <property type="term" value="F:ATP binding"/>
    <property type="evidence" value="ECO:0007669"/>
    <property type="project" value="UniProtKB-KW"/>
</dbReference>
<comment type="subcellular location">
    <subcellularLocation>
        <location evidence="2">Membrane</location>
    </subcellularLocation>
</comment>
<dbReference type="PANTHER" id="PTHR42878:SF7">
    <property type="entry name" value="SENSOR HISTIDINE KINASE GLRK"/>
    <property type="match status" value="1"/>
</dbReference>
<evidence type="ECO:0000256" key="3">
    <source>
        <dbReference type="ARBA" id="ARBA00012438"/>
    </source>
</evidence>
<dbReference type="CDD" id="cd00075">
    <property type="entry name" value="HATPase"/>
    <property type="match status" value="1"/>
</dbReference>
<keyword evidence="10" id="KW-1133">Transmembrane helix</keyword>
<evidence type="ECO:0000256" key="10">
    <source>
        <dbReference type="SAM" id="Phobius"/>
    </source>
</evidence>
<keyword evidence="5" id="KW-0808">Transferase</keyword>
<dbReference type="PRINTS" id="PR00344">
    <property type="entry name" value="BCTRLSENSOR"/>
</dbReference>
<keyword evidence="7 12" id="KW-0418">Kinase</keyword>
<dbReference type="PROSITE" id="PS50109">
    <property type="entry name" value="HIS_KIN"/>
    <property type="match status" value="1"/>
</dbReference>
<keyword evidence="10" id="KW-0472">Membrane</keyword>
<dbReference type="SUPFAM" id="SSF47384">
    <property type="entry name" value="Homodimeric domain of signal transducing histidine kinase"/>
    <property type="match status" value="1"/>
</dbReference>
<dbReference type="InterPro" id="IPR036890">
    <property type="entry name" value="HATPase_C_sf"/>
</dbReference>
<dbReference type="InterPro" id="IPR004358">
    <property type="entry name" value="Sig_transdc_His_kin-like_C"/>
</dbReference>
<dbReference type="Proteomes" id="UP000029278">
    <property type="component" value="Unassembled WGS sequence"/>
</dbReference>
<dbReference type="CDD" id="cd00082">
    <property type="entry name" value="HisKA"/>
    <property type="match status" value="1"/>
</dbReference>
<keyword evidence="6" id="KW-0547">Nucleotide-binding</keyword>
<dbReference type="InterPro" id="IPR003661">
    <property type="entry name" value="HisK_dim/P_dom"/>
</dbReference>
<keyword evidence="9" id="KW-0902">Two-component regulatory system</keyword>
<dbReference type="PATRIC" id="fig|44252.3.peg.996"/>
<dbReference type="GO" id="GO:0000156">
    <property type="term" value="F:phosphorelay response regulator activity"/>
    <property type="evidence" value="ECO:0007669"/>
    <property type="project" value="TreeGrafter"/>
</dbReference>
<evidence type="ECO:0000256" key="5">
    <source>
        <dbReference type="ARBA" id="ARBA00022679"/>
    </source>
</evidence>
<dbReference type="InterPro" id="IPR036097">
    <property type="entry name" value="HisK_dim/P_sf"/>
</dbReference>
<dbReference type="AlphaFoldDB" id="A0A090ZI67"/>
<keyword evidence="13" id="KW-1185">Reference proteome</keyword>
<dbReference type="Pfam" id="PF02518">
    <property type="entry name" value="HATPase_c"/>
    <property type="match status" value="1"/>
</dbReference>
<evidence type="ECO:0000256" key="7">
    <source>
        <dbReference type="ARBA" id="ARBA00022777"/>
    </source>
</evidence>
<feature type="transmembrane region" description="Helical" evidence="10">
    <location>
        <begin position="12"/>
        <end position="37"/>
    </location>
</feature>
<keyword evidence="10" id="KW-0812">Transmembrane</keyword>
<protein>
    <recommendedName>
        <fullName evidence="3">histidine kinase</fullName>
        <ecNumber evidence="3">2.7.13.3</ecNumber>
    </recommendedName>
</protein>
<sequence length="475" mass="53864">MKLRNRIAYYFVSRLIWLLLVWGLLIAGSMLLFSFFFGYGKTPASQWSVREIAEQTAVEGSRLTVAPDVREDIIRNDMWLQVLNEQGDEIYSVNKPESITDHYIPGKLVSDYIYPAKNGYQLSTWYGAAGGRELTWVAGRPSADGNPLLYGLNILWILAILAVGIVTVLYFGRQLGSPLLYIVSWIERLSAGKYEEPLQQRKSVLNGHLRKRAEYRTFHELIQALSRLTSALRSNKEERELLEKTREEWMAGVSHDLKTPLSVIKGYTVLLSSSEYDWEPDQVRGFSRIMGDRVEYMERLIEDFGLTFRLKNDALPLRLEPNDLVRMTRDILKQLQSLPESADKTFLFETNRGQIPLDLDPGYMQRALENVIANSIKHNPPGTTVKITINEERGTGGRVRIGIEDNGAGMDQETLARLFERYFRGTNASSDSSGTGLGMAIARQIILAHGGEIDINSRLGQGTVCMITFPHPRRR</sequence>
<evidence type="ECO:0000256" key="1">
    <source>
        <dbReference type="ARBA" id="ARBA00000085"/>
    </source>
</evidence>
<dbReference type="SUPFAM" id="SSF55874">
    <property type="entry name" value="ATPase domain of HSP90 chaperone/DNA topoisomerase II/histidine kinase"/>
    <property type="match status" value="1"/>
</dbReference>
<name>A0A090ZI67_PAEMA</name>
<feature type="domain" description="Histidine kinase" evidence="11">
    <location>
        <begin position="252"/>
        <end position="473"/>
    </location>
</feature>
<organism evidence="12 13">
    <name type="scientific">Paenibacillus macerans</name>
    <name type="common">Bacillus macerans</name>
    <dbReference type="NCBI Taxonomy" id="44252"/>
    <lineage>
        <taxon>Bacteria</taxon>
        <taxon>Bacillati</taxon>
        <taxon>Bacillota</taxon>
        <taxon>Bacilli</taxon>
        <taxon>Bacillales</taxon>
        <taxon>Paenibacillaceae</taxon>
        <taxon>Paenibacillus</taxon>
    </lineage>
</organism>
<dbReference type="GO" id="GO:0000155">
    <property type="term" value="F:phosphorelay sensor kinase activity"/>
    <property type="evidence" value="ECO:0007669"/>
    <property type="project" value="InterPro"/>
</dbReference>
<keyword evidence="8" id="KW-0067">ATP-binding</keyword>
<comment type="catalytic activity">
    <reaction evidence="1">
        <text>ATP + protein L-histidine = ADP + protein N-phospho-L-histidine.</text>
        <dbReference type="EC" id="2.7.13.3"/>
    </reaction>
</comment>
<dbReference type="HOGENOM" id="CLU_000445_89_26_9"/>
<dbReference type="Pfam" id="PF00512">
    <property type="entry name" value="HisKA"/>
    <property type="match status" value="1"/>
</dbReference>
<feature type="transmembrane region" description="Helical" evidence="10">
    <location>
        <begin position="148"/>
        <end position="171"/>
    </location>
</feature>
<evidence type="ECO:0000256" key="4">
    <source>
        <dbReference type="ARBA" id="ARBA00022553"/>
    </source>
</evidence>
<dbReference type="GeneID" id="77007388"/>
<reference evidence="12 13" key="1">
    <citation type="submission" date="2014-04" db="EMBL/GenBank/DDBJ databases">
        <authorList>
            <person name="Bishop-Lilly K.A."/>
            <person name="Broomall S.M."/>
            <person name="Chain P.S."/>
            <person name="Chertkov O."/>
            <person name="Coyne S.R."/>
            <person name="Daligault H.E."/>
            <person name="Davenport K.W."/>
            <person name="Erkkila T."/>
            <person name="Frey K.G."/>
            <person name="Gibbons H.S."/>
            <person name="Gu W."/>
            <person name="Jaissle J."/>
            <person name="Johnson S.L."/>
            <person name="Koroleva G.I."/>
            <person name="Ladner J.T."/>
            <person name="Lo C.-C."/>
            <person name="Minogue T.D."/>
            <person name="Munk C."/>
            <person name="Palacios G.F."/>
            <person name="Redden C.L."/>
            <person name="Rosenzweig C.N."/>
            <person name="Scholz M.B."/>
            <person name="Teshima H."/>
            <person name="Xu Y."/>
        </authorList>
    </citation>
    <scope>NUCLEOTIDE SEQUENCE [LARGE SCALE GENOMIC DNA]</scope>
    <source>
        <strain evidence="12 13">8244</strain>
    </source>
</reference>
<dbReference type="GO" id="GO:0007234">
    <property type="term" value="P:osmosensory signaling via phosphorelay pathway"/>
    <property type="evidence" value="ECO:0007669"/>
    <property type="project" value="TreeGrafter"/>
</dbReference>
<dbReference type="PANTHER" id="PTHR42878">
    <property type="entry name" value="TWO-COMPONENT HISTIDINE KINASE"/>
    <property type="match status" value="1"/>
</dbReference>
<evidence type="ECO:0000313" key="13">
    <source>
        <dbReference type="Proteomes" id="UP000029278"/>
    </source>
</evidence>
<dbReference type="SMART" id="SM00387">
    <property type="entry name" value="HATPase_c"/>
    <property type="match status" value="1"/>
</dbReference>
<dbReference type="STRING" id="44252.DJ90_5738"/>
<dbReference type="SMART" id="SM00388">
    <property type="entry name" value="HisKA"/>
    <property type="match status" value="1"/>
</dbReference>
<dbReference type="InterPro" id="IPR005467">
    <property type="entry name" value="His_kinase_dom"/>
</dbReference>
<evidence type="ECO:0000256" key="6">
    <source>
        <dbReference type="ARBA" id="ARBA00022741"/>
    </source>
</evidence>
<dbReference type="EC" id="2.7.13.3" evidence="3"/>
<dbReference type="Gene3D" id="3.30.565.10">
    <property type="entry name" value="Histidine kinase-like ATPase, C-terminal domain"/>
    <property type="match status" value="1"/>
</dbReference>
<comment type="caution">
    <text evidence="12">The sequence shown here is derived from an EMBL/GenBank/DDBJ whole genome shotgun (WGS) entry which is preliminary data.</text>
</comment>
<evidence type="ECO:0000313" key="12">
    <source>
        <dbReference type="EMBL" id="KFN11024.1"/>
    </source>
</evidence>
<evidence type="ECO:0000256" key="2">
    <source>
        <dbReference type="ARBA" id="ARBA00004370"/>
    </source>
</evidence>
<gene>
    <name evidence="12" type="ORF">DJ90_5738</name>
</gene>
<dbReference type="InterPro" id="IPR050351">
    <property type="entry name" value="BphY/WalK/GraS-like"/>
</dbReference>
<keyword evidence="4" id="KW-0597">Phosphoprotein</keyword>
<evidence type="ECO:0000256" key="9">
    <source>
        <dbReference type="ARBA" id="ARBA00023012"/>
    </source>
</evidence>
<dbReference type="RefSeq" id="WP_036623186.1">
    <property type="nucleotide sequence ID" value="NZ_JAKOBR010000092.1"/>
</dbReference>
<evidence type="ECO:0000259" key="11">
    <source>
        <dbReference type="PROSITE" id="PS50109"/>
    </source>
</evidence>
<proteinExistence type="predicted"/>
<evidence type="ECO:0000256" key="8">
    <source>
        <dbReference type="ARBA" id="ARBA00022840"/>
    </source>
</evidence>
<dbReference type="EMBL" id="JMQA01000014">
    <property type="protein sequence ID" value="KFN11024.1"/>
    <property type="molecule type" value="Genomic_DNA"/>
</dbReference>
<dbReference type="InterPro" id="IPR003594">
    <property type="entry name" value="HATPase_dom"/>
</dbReference>
<dbReference type="OrthoDB" id="368131at2"/>
<dbReference type="GO" id="GO:0030295">
    <property type="term" value="F:protein kinase activator activity"/>
    <property type="evidence" value="ECO:0007669"/>
    <property type="project" value="TreeGrafter"/>
</dbReference>
<accession>A0A090ZI67</accession>
<dbReference type="Gene3D" id="1.10.287.130">
    <property type="match status" value="1"/>
</dbReference>